<dbReference type="InterPro" id="IPR037119">
    <property type="entry name" value="Haem_oxidase_HugZ-like_sf"/>
</dbReference>
<dbReference type="Pfam" id="PF13883">
    <property type="entry name" value="CREG_beta-barrel"/>
    <property type="match status" value="1"/>
</dbReference>
<proteinExistence type="predicted"/>
<evidence type="ECO:0000259" key="2">
    <source>
        <dbReference type="Pfam" id="PF13883"/>
    </source>
</evidence>
<dbReference type="SUPFAM" id="SSF50475">
    <property type="entry name" value="FMN-binding split barrel"/>
    <property type="match status" value="1"/>
</dbReference>
<dbReference type="Pfam" id="PF10615">
    <property type="entry name" value="DUF2470"/>
    <property type="match status" value="1"/>
</dbReference>
<gene>
    <name evidence="3" type="ORF">PQO03_15440</name>
</gene>
<feature type="domain" description="CREG-like beta-barrel" evidence="2">
    <location>
        <begin position="10"/>
        <end position="151"/>
    </location>
</feature>
<feature type="domain" description="DUF2470" evidence="1">
    <location>
        <begin position="165"/>
        <end position="237"/>
    </location>
</feature>
<dbReference type="PANTHER" id="PTHR13343:SF17">
    <property type="entry name" value="CELLULAR REPRESSOR OF E1A-STIMULATED GENES, ISOFORM A"/>
    <property type="match status" value="1"/>
</dbReference>
<dbReference type="InterPro" id="IPR019595">
    <property type="entry name" value="DUF2470"/>
</dbReference>
<dbReference type="InterPro" id="IPR012349">
    <property type="entry name" value="Split_barrel_FMN-bd"/>
</dbReference>
<dbReference type="RefSeq" id="WP_274154088.1">
    <property type="nucleotide sequence ID" value="NZ_CP117812.1"/>
</dbReference>
<dbReference type="EMBL" id="CP117812">
    <property type="protein sequence ID" value="WDE99228.1"/>
    <property type="molecule type" value="Genomic_DNA"/>
</dbReference>
<keyword evidence="4" id="KW-1185">Reference proteome</keyword>
<organism evidence="3 4">
    <name type="scientific">Lentisphaera profundi</name>
    <dbReference type="NCBI Taxonomy" id="1658616"/>
    <lineage>
        <taxon>Bacteria</taxon>
        <taxon>Pseudomonadati</taxon>
        <taxon>Lentisphaerota</taxon>
        <taxon>Lentisphaeria</taxon>
        <taxon>Lentisphaerales</taxon>
        <taxon>Lentisphaeraceae</taxon>
        <taxon>Lentisphaera</taxon>
    </lineage>
</organism>
<dbReference type="PANTHER" id="PTHR13343">
    <property type="entry name" value="CREG1 PROTEIN"/>
    <property type="match status" value="1"/>
</dbReference>
<evidence type="ECO:0000313" key="3">
    <source>
        <dbReference type="EMBL" id="WDE99228.1"/>
    </source>
</evidence>
<dbReference type="Gene3D" id="3.20.180.10">
    <property type="entry name" value="PNP-oxidase-like"/>
    <property type="match status" value="1"/>
</dbReference>
<accession>A0ABY7VYA4</accession>
<evidence type="ECO:0000313" key="4">
    <source>
        <dbReference type="Proteomes" id="UP001214250"/>
    </source>
</evidence>
<protein>
    <submittedName>
        <fullName evidence="3">DUF2470 domain-containing protein</fullName>
    </submittedName>
</protein>
<dbReference type="Gene3D" id="2.30.110.10">
    <property type="entry name" value="Electron Transport, Fmn-binding Protein, Chain A"/>
    <property type="match status" value="1"/>
</dbReference>
<dbReference type="InterPro" id="IPR055343">
    <property type="entry name" value="CREG_beta-barrel"/>
</dbReference>
<dbReference type="Proteomes" id="UP001214250">
    <property type="component" value="Chromosome 2"/>
</dbReference>
<reference evidence="3 4" key="1">
    <citation type="submission" date="2023-02" db="EMBL/GenBank/DDBJ databases">
        <title>Genome sequence of Lentisphaera profundi SAORIC-696.</title>
        <authorList>
            <person name="Kim e."/>
            <person name="Cho J.-C."/>
            <person name="Choi A."/>
            <person name="Kang I."/>
        </authorList>
    </citation>
    <scope>NUCLEOTIDE SEQUENCE [LARGE SCALE GENOMIC DNA]</scope>
    <source>
        <strain evidence="3 4">SAORIC-696</strain>
    </source>
</reference>
<sequence>MSNDNKFTIKAKNGRGLLKAEKDGVLSTHSLDVPGYPFGSVTPYSLDKLGRPVILISEIAQHTKNINADKRVSLTITATSQARDVQANARLTYLADARVITEDEAEAKERYLRKFSHAKHYFQTHDFNFYVLEPVRSRYIEGFGKIWWLENDEIELESVFDYETEARILDHMNDDHRSSLVKYCKDLKLDNAQEDYLMTGIDNEGIDITIAGSKHLRICFDEAITDASQAREVLVQLAK</sequence>
<name>A0ABY7VYA4_9BACT</name>
<evidence type="ECO:0000259" key="1">
    <source>
        <dbReference type="Pfam" id="PF10615"/>
    </source>
</evidence>